<sequence length="103" mass="10429">MNTMNNFIAVFFILIALAFAAPTPILNGVGIPGFDATKVLQLEQLLAELQEVSLSQSTSVVPASILGTFLAIISSAVGKVPFAGLVFGPILASLGGLLGGLGS</sequence>
<keyword evidence="1" id="KW-1133">Transmembrane helix</keyword>
<protein>
    <submittedName>
        <fullName evidence="3">Uncharacterized protein</fullName>
    </submittedName>
</protein>
<name>A0A9P1GX95_9PEZI</name>
<accession>A0A9P1GX95</accession>
<evidence type="ECO:0000313" key="3">
    <source>
        <dbReference type="EMBL" id="CAI4211956.1"/>
    </source>
</evidence>
<evidence type="ECO:0000256" key="2">
    <source>
        <dbReference type="SAM" id="SignalP"/>
    </source>
</evidence>
<dbReference type="EMBL" id="CALLCH030000003">
    <property type="protein sequence ID" value="CAI4211956.1"/>
    <property type="molecule type" value="Genomic_DNA"/>
</dbReference>
<comment type="caution">
    <text evidence="3">The sequence shown here is derived from an EMBL/GenBank/DDBJ whole genome shotgun (WGS) entry which is preliminary data.</text>
</comment>
<dbReference type="AlphaFoldDB" id="A0A9P1GX95"/>
<organism evidence="3 4">
    <name type="scientific">Parascedosporium putredinis</name>
    <dbReference type="NCBI Taxonomy" id="1442378"/>
    <lineage>
        <taxon>Eukaryota</taxon>
        <taxon>Fungi</taxon>
        <taxon>Dikarya</taxon>
        <taxon>Ascomycota</taxon>
        <taxon>Pezizomycotina</taxon>
        <taxon>Sordariomycetes</taxon>
        <taxon>Hypocreomycetidae</taxon>
        <taxon>Microascales</taxon>
        <taxon>Microascaceae</taxon>
        <taxon>Parascedosporium</taxon>
    </lineage>
</organism>
<keyword evidence="2" id="KW-0732">Signal</keyword>
<dbReference type="Proteomes" id="UP000838763">
    <property type="component" value="Unassembled WGS sequence"/>
</dbReference>
<feature type="chain" id="PRO_5040253934" evidence="2">
    <location>
        <begin position="21"/>
        <end position="103"/>
    </location>
</feature>
<keyword evidence="1" id="KW-0812">Transmembrane</keyword>
<feature type="signal peptide" evidence="2">
    <location>
        <begin position="1"/>
        <end position="20"/>
    </location>
</feature>
<keyword evidence="1" id="KW-0472">Membrane</keyword>
<reference evidence="3" key="1">
    <citation type="submission" date="2022-11" db="EMBL/GenBank/DDBJ databases">
        <authorList>
            <person name="Scott C."/>
            <person name="Bruce N."/>
        </authorList>
    </citation>
    <scope>NUCLEOTIDE SEQUENCE</scope>
</reference>
<keyword evidence="4" id="KW-1185">Reference proteome</keyword>
<proteinExistence type="predicted"/>
<evidence type="ECO:0000313" key="4">
    <source>
        <dbReference type="Proteomes" id="UP000838763"/>
    </source>
</evidence>
<evidence type="ECO:0000256" key="1">
    <source>
        <dbReference type="SAM" id="Phobius"/>
    </source>
</evidence>
<gene>
    <name evidence="3" type="ORF">PPNO1_LOCUS1727</name>
</gene>
<feature type="transmembrane region" description="Helical" evidence="1">
    <location>
        <begin position="80"/>
        <end position="101"/>
    </location>
</feature>